<feature type="region of interest" description="Disordered" evidence="1">
    <location>
        <begin position="177"/>
        <end position="508"/>
    </location>
</feature>
<feature type="compositionally biased region" description="Low complexity" evidence="1">
    <location>
        <begin position="177"/>
        <end position="237"/>
    </location>
</feature>
<feature type="domain" description="PB1" evidence="2">
    <location>
        <begin position="8"/>
        <end position="86"/>
    </location>
</feature>
<dbReference type="WBParaSite" id="Pan_g20828.t1">
    <property type="protein sequence ID" value="Pan_g20828.t1"/>
    <property type="gene ID" value="Pan_g20828"/>
</dbReference>
<dbReference type="InterPro" id="IPR053793">
    <property type="entry name" value="PB1-like"/>
</dbReference>
<dbReference type="AlphaFoldDB" id="A0A7E4VJ64"/>
<dbReference type="SUPFAM" id="SSF54277">
    <property type="entry name" value="CAD &amp; PB1 domains"/>
    <property type="match status" value="1"/>
</dbReference>
<keyword evidence="3" id="KW-1185">Reference proteome</keyword>
<feature type="compositionally biased region" description="Low complexity" evidence="1">
    <location>
        <begin position="347"/>
        <end position="366"/>
    </location>
</feature>
<reference evidence="4" key="2">
    <citation type="submission" date="2020-10" db="UniProtKB">
        <authorList>
            <consortium name="WormBaseParasite"/>
        </authorList>
    </citation>
    <scope>IDENTIFICATION</scope>
</reference>
<name>A0A7E4VJ64_PANRE</name>
<evidence type="ECO:0000256" key="1">
    <source>
        <dbReference type="SAM" id="MobiDB-lite"/>
    </source>
</evidence>
<sequence length="508" mass="54863">MVQDGSERALIKAKYGNDIRKAYISRSELEQLSTLENFVRSIFAISDEDLILLKYVDGDGDLISVTNEADIEVALRNERFLSFTVFTSGEDLRADIGRLQTEFGVLKAQLDKVSLALEANAATFEAKEEVHTRLSSPLTPGRRQELAESVATIEPSRHEQIDHNGVSHLVSAAESASAIASESAQHTQEDFSQLYQQQQQEYSAPPQEQQQQHQEFAAPPQQQHEFQQPPQQQNDFQQPPPPQHHEFQPPTQQQQFQDYQQQQQQPPPLETVPIDQGSQQQQQFGAPPPSNGFGAPPQGFGVPPTPQQSQQQFGAPPPPQGFGVPPPPQFNNGISSPPSVDGRASIPPQQFQQGPPQGFNPQQPSNPGTPHHFQQQQQPPLNKPAPSPFPGNQFGPPPTSNFGPPPTGQQFGAPPPAGPPQQQQFGAPPPSNGQQQFGAPPQFPGQQAPGASPPQAGPGQPPLGPPPSGLPIGPPPTFGNAPPTAGGLPNPFARQGQGFAPRPQFGQY</sequence>
<feature type="compositionally biased region" description="Pro residues" evidence="1">
    <location>
        <begin position="381"/>
        <end position="419"/>
    </location>
</feature>
<feature type="compositionally biased region" description="Low complexity" evidence="1">
    <location>
        <begin position="433"/>
        <end position="450"/>
    </location>
</feature>
<dbReference type="SMART" id="SM00666">
    <property type="entry name" value="PB1"/>
    <property type="match status" value="1"/>
</dbReference>
<dbReference type="Gene3D" id="3.10.20.90">
    <property type="entry name" value="Phosphatidylinositol 3-kinase Catalytic Subunit, Chain A, domain 1"/>
    <property type="match status" value="1"/>
</dbReference>
<dbReference type="CDD" id="cd05992">
    <property type="entry name" value="PB1"/>
    <property type="match status" value="1"/>
</dbReference>
<dbReference type="InterPro" id="IPR000270">
    <property type="entry name" value="PB1_dom"/>
</dbReference>
<proteinExistence type="predicted"/>
<dbReference type="Proteomes" id="UP000492821">
    <property type="component" value="Unassembled WGS sequence"/>
</dbReference>
<feature type="compositionally biased region" description="Low complexity" evidence="1">
    <location>
        <begin position="248"/>
        <end position="264"/>
    </location>
</feature>
<feature type="compositionally biased region" description="Pro residues" evidence="1">
    <location>
        <begin position="315"/>
        <end position="329"/>
    </location>
</feature>
<protein>
    <submittedName>
        <fullName evidence="4">PB1 domain-containing protein</fullName>
    </submittedName>
</protein>
<reference evidence="3" key="1">
    <citation type="journal article" date="2013" name="Genetics">
        <title>The draft genome and transcriptome of Panagrellus redivivus are shaped by the harsh demands of a free-living lifestyle.</title>
        <authorList>
            <person name="Srinivasan J."/>
            <person name="Dillman A.R."/>
            <person name="Macchietto M.G."/>
            <person name="Heikkinen L."/>
            <person name="Lakso M."/>
            <person name="Fracchia K.M."/>
            <person name="Antoshechkin I."/>
            <person name="Mortazavi A."/>
            <person name="Wong G."/>
            <person name="Sternberg P.W."/>
        </authorList>
    </citation>
    <scope>NUCLEOTIDE SEQUENCE [LARGE SCALE GENOMIC DNA]</scope>
    <source>
        <strain evidence="3">MT8872</strain>
    </source>
</reference>
<evidence type="ECO:0000313" key="3">
    <source>
        <dbReference type="Proteomes" id="UP000492821"/>
    </source>
</evidence>
<dbReference type="PROSITE" id="PS51745">
    <property type="entry name" value="PB1"/>
    <property type="match status" value="1"/>
</dbReference>
<evidence type="ECO:0000313" key="4">
    <source>
        <dbReference type="WBParaSite" id="Pan_g20828.t1"/>
    </source>
</evidence>
<accession>A0A7E4VJ64</accession>
<evidence type="ECO:0000259" key="2">
    <source>
        <dbReference type="PROSITE" id="PS51745"/>
    </source>
</evidence>
<dbReference type="Pfam" id="PF00564">
    <property type="entry name" value="PB1"/>
    <property type="match status" value="1"/>
</dbReference>
<feature type="compositionally biased region" description="Pro residues" evidence="1">
    <location>
        <begin position="451"/>
        <end position="477"/>
    </location>
</feature>
<organism evidence="3 4">
    <name type="scientific">Panagrellus redivivus</name>
    <name type="common">Microworm</name>
    <dbReference type="NCBI Taxonomy" id="6233"/>
    <lineage>
        <taxon>Eukaryota</taxon>
        <taxon>Metazoa</taxon>
        <taxon>Ecdysozoa</taxon>
        <taxon>Nematoda</taxon>
        <taxon>Chromadorea</taxon>
        <taxon>Rhabditida</taxon>
        <taxon>Tylenchina</taxon>
        <taxon>Panagrolaimomorpha</taxon>
        <taxon>Panagrolaimoidea</taxon>
        <taxon>Panagrolaimidae</taxon>
        <taxon>Panagrellus</taxon>
    </lineage>
</organism>